<dbReference type="Proteomes" id="UP000034076">
    <property type="component" value="Unassembled WGS sequence"/>
</dbReference>
<dbReference type="EMBL" id="LAYJ01000112">
    <property type="protein sequence ID" value="KKI50362.1"/>
    <property type="molecule type" value="Genomic_DNA"/>
</dbReference>
<dbReference type="AlphaFoldDB" id="A0A0M2NIU6"/>
<accession>A0A0M2NIU6</accession>
<protein>
    <submittedName>
        <fullName evidence="1">Uncharacterized protein</fullName>
    </submittedName>
</protein>
<reference evidence="1 2" key="1">
    <citation type="submission" date="2015-04" db="EMBL/GenBank/DDBJ databases">
        <title>Draft genome sequence of bacteremic isolate Catabacter hongkongensis type strain HKU16T.</title>
        <authorList>
            <person name="Lau S.K."/>
            <person name="Teng J.L."/>
            <person name="Huang Y."/>
            <person name="Curreem S.O."/>
            <person name="Tsui S.K."/>
            <person name="Woo P.C."/>
        </authorList>
    </citation>
    <scope>NUCLEOTIDE SEQUENCE [LARGE SCALE GENOMIC DNA]</scope>
    <source>
        <strain evidence="1 2">HKU16</strain>
    </source>
</reference>
<gene>
    <name evidence="1" type="ORF">CHK_2425</name>
</gene>
<comment type="caution">
    <text evidence="1">The sequence shown here is derived from an EMBL/GenBank/DDBJ whole genome shotgun (WGS) entry which is preliminary data.</text>
</comment>
<evidence type="ECO:0000313" key="2">
    <source>
        <dbReference type="Proteomes" id="UP000034076"/>
    </source>
</evidence>
<keyword evidence="2" id="KW-1185">Reference proteome</keyword>
<name>A0A0M2NIU6_9FIRM</name>
<evidence type="ECO:0000313" key="1">
    <source>
        <dbReference type="EMBL" id="KKI50362.1"/>
    </source>
</evidence>
<organism evidence="1 2">
    <name type="scientific">Christensenella hongkongensis</name>
    <dbReference type="NCBI Taxonomy" id="270498"/>
    <lineage>
        <taxon>Bacteria</taxon>
        <taxon>Bacillati</taxon>
        <taxon>Bacillota</taxon>
        <taxon>Clostridia</taxon>
        <taxon>Christensenellales</taxon>
        <taxon>Christensenellaceae</taxon>
        <taxon>Christensenella</taxon>
    </lineage>
</organism>
<sequence>MYHICIIVAVMVHNKVCIYPKNADGKSLKSISEGFGLHS</sequence>
<proteinExistence type="predicted"/>
<dbReference type="STRING" id="270498.CHK_2425"/>